<reference evidence="20 21" key="1">
    <citation type="submission" date="2024-09" db="EMBL/GenBank/DDBJ databases">
        <title>Chromosome-scale assembly of Riccia sorocarpa.</title>
        <authorList>
            <person name="Paukszto L."/>
        </authorList>
    </citation>
    <scope>NUCLEOTIDE SEQUENCE [LARGE SCALE GENOMIC DNA]</scope>
    <source>
        <strain evidence="20">LP-2024</strain>
        <tissue evidence="20">Aerial parts of the thallus</tissue>
    </source>
</reference>
<comment type="similarity">
    <text evidence="3 17">Belongs to the DNA polymerase type-X family.</text>
</comment>
<keyword evidence="4" id="KW-0237">DNA synthesis</keyword>
<accession>A0ABD3HE82</accession>
<keyword evidence="11" id="KW-0238">DNA-binding</keyword>
<dbReference type="AlphaFoldDB" id="A0ABD3HE82"/>
<dbReference type="PRINTS" id="PR00869">
    <property type="entry name" value="DNAPOLX"/>
</dbReference>
<dbReference type="Proteomes" id="UP001633002">
    <property type="component" value="Unassembled WGS sequence"/>
</dbReference>
<keyword evidence="10 17" id="KW-0239">DNA-directed DNA polymerase</keyword>
<sequence length="532" mass="59506">MRPKGSKQNQRQKSLSKGELQGGLFSGLYAIFIELGVSRKRLQVWQDRFEALGGTVLMPKAPEFEQDVQIIVLASHRAAISKGFKFPKLRFSTKLTFLEFKWIEECLQSGRLLPYEPYSIATSEAAEVLATKKEEVCEHLEHSTAARTSVSSLTDEDISAAPALVSKVTDEDISASIDLLDNKTDDGVTGEDESNQDSILDDEAPDYNKDLSRPLLELSEIYSNVFADEWRSFTYRKVANKLDKLPYKVSNAEELKNIQGIGKSMIAKVKEILSTGQLQKLENLKANSQVQIMQLFASVWGIGPTVARKLYVAGHRTLHDVSGDQSLSSMARIGLKYHNDISQRIPHAEVTAAGAFVRDVIESLCPGAVMIVGGSYRRGNPTCGDIDLVITHPDGHSHKGLLARLLGRLQELEFLVPFSSSMAESSTHKVDTYLGICKHPQYPLYRRIDFKVYPKDSYAFALVSFTGNDVLNRRIRYLARTKGYKLSDQGLYTRVGKHKDAQASEVSIPCETEEEIFEKLGLPYPEPHQRNW</sequence>
<organism evidence="20 21">
    <name type="scientific">Riccia sorocarpa</name>
    <dbReference type="NCBI Taxonomy" id="122646"/>
    <lineage>
        <taxon>Eukaryota</taxon>
        <taxon>Viridiplantae</taxon>
        <taxon>Streptophyta</taxon>
        <taxon>Embryophyta</taxon>
        <taxon>Marchantiophyta</taxon>
        <taxon>Marchantiopsida</taxon>
        <taxon>Marchantiidae</taxon>
        <taxon>Marchantiales</taxon>
        <taxon>Ricciaceae</taxon>
        <taxon>Riccia</taxon>
    </lineage>
</organism>
<dbReference type="GO" id="GO:0006281">
    <property type="term" value="P:DNA repair"/>
    <property type="evidence" value="ECO:0007669"/>
    <property type="project" value="UniProtKB-KW"/>
</dbReference>
<feature type="domain" description="BRCT" evidence="19">
    <location>
        <begin position="20"/>
        <end position="120"/>
    </location>
</feature>
<dbReference type="SUPFAM" id="SSF47802">
    <property type="entry name" value="DNA polymerase beta, N-terminal domain-like"/>
    <property type="match status" value="1"/>
</dbReference>
<gene>
    <name evidence="20" type="ORF">R1sor_015445</name>
</gene>
<dbReference type="CDD" id="cd00141">
    <property type="entry name" value="NT_POLXc"/>
    <property type="match status" value="1"/>
</dbReference>
<evidence type="ECO:0000256" key="6">
    <source>
        <dbReference type="ARBA" id="ARBA00022695"/>
    </source>
</evidence>
<protein>
    <recommendedName>
        <fullName evidence="17">DNA polymerase</fullName>
        <ecNumber evidence="17">2.7.7.7</ecNumber>
    </recommendedName>
</protein>
<feature type="compositionally biased region" description="Acidic residues" evidence="18">
    <location>
        <begin position="188"/>
        <end position="204"/>
    </location>
</feature>
<dbReference type="SUPFAM" id="SSF52113">
    <property type="entry name" value="BRCT domain"/>
    <property type="match status" value="1"/>
</dbReference>
<dbReference type="InterPro" id="IPR037160">
    <property type="entry name" value="DNA_Pol_thumb_sf"/>
</dbReference>
<dbReference type="InterPro" id="IPR029398">
    <property type="entry name" value="PolB_thumb"/>
</dbReference>
<comment type="cofactor">
    <cofactor evidence="1">
        <name>Mn(2+)</name>
        <dbReference type="ChEBI" id="CHEBI:29035"/>
    </cofactor>
</comment>
<keyword evidence="6 17" id="KW-0548">Nucleotidyltransferase</keyword>
<comment type="subcellular location">
    <subcellularLocation>
        <location evidence="2 17">Nucleus</location>
    </subcellularLocation>
</comment>
<evidence type="ECO:0000256" key="4">
    <source>
        <dbReference type="ARBA" id="ARBA00022634"/>
    </source>
</evidence>
<dbReference type="GO" id="GO:0003887">
    <property type="term" value="F:DNA-directed DNA polymerase activity"/>
    <property type="evidence" value="ECO:0007669"/>
    <property type="project" value="UniProtKB-UniRule"/>
</dbReference>
<dbReference type="InterPro" id="IPR027421">
    <property type="entry name" value="DNA_pol_lamdba_lyase_dom_sf"/>
</dbReference>
<evidence type="ECO:0000313" key="20">
    <source>
        <dbReference type="EMBL" id="KAL3689136.1"/>
    </source>
</evidence>
<dbReference type="GO" id="GO:0006260">
    <property type="term" value="P:DNA replication"/>
    <property type="evidence" value="ECO:0007669"/>
    <property type="project" value="UniProtKB-KW"/>
</dbReference>
<evidence type="ECO:0000256" key="14">
    <source>
        <dbReference type="ARBA" id="ARBA00023242"/>
    </source>
</evidence>
<dbReference type="InterPro" id="IPR043519">
    <property type="entry name" value="NT_sf"/>
</dbReference>
<dbReference type="GO" id="GO:0003677">
    <property type="term" value="F:DNA binding"/>
    <property type="evidence" value="ECO:0007669"/>
    <property type="project" value="UniProtKB-UniRule"/>
</dbReference>
<keyword evidence="8" id="KW-0479">Metal-binding</keyword>
<keyword evidence="13" id="KW-0456">Lyase</keyword>
<keyword evidence="14 17" id="KW-0539">Nucleus</keyword>
<keyword evidence="12 17" id="KW-0234">DNA repair</keyword>
<dbReference type="Pfam" id="PF14716">
    <property type="entry name" value="HHH_8"/>
    <property type="match status" value="1"/>
</dbReference>
<feature type="active site" description="Nucleophile; Schiff-base intermediate with DNA; for 5'-dRP lyase activity" evidence="16">
    <location>
        <position position="268"/>
    </location>
</feature>
<dbReference type="InterPro" id="IPR010996">
    <property type="entry name" value="HHH_MUS81"/>
</dbReference>
<dbReference type="GO" id="GO:0016829">
    <property type="term" value="F:lyase activity"/>
    <property type="evidence" value="ECO:0007669"/>
    <property type="project" value="UniProtKB-KW"/>
</dbReference>
<comment type="caution">
    <text evidence="20">The sequence shown here is derived from an EMBL/GenBank/DDBJ whole genome shotgun (WGS) entry which is preliminary data.</text>
</comment>
<evidence type="ECO:0000256" key="7">
    <source>
        <dbReference type="ARBA" id="ARBA00022705"/>
    </source>
</evidence>
<dbReference type="FunFam" id="1.10.150.20:FF:000010">
    <property type="entry name" value="DNA polymerase lambda"/>
    <property type="match status" value="1"/>
</dbReference>
<dbReference type="GO" id="GO:0005634">
    <property type="term" value="C:nucleus"/>
    <property type="evidence" value="ECO:0007669"/>
    <property type="project" value="UniProtKB-SubCell"/>
</dbReference>
<keyword evidence="5 17" id="KW-0808">Transferase</keyword>
<dbReference type="Gene3D" id="3.30.210.10">
    <property type="entry name" value="DNA polymerase, thumb domain"/>
    <property type="match status" value="1"/>
</dbReference>
<evidence type="ECO:0000256" key="15">
    <source>
        <dbReference type="ARBA" id="ARBA00049244"/>
    </source>
</evidence>
<evidence type="ECO:0000256" key="13">
    <source>
        <dbReference type="ARBA" id="ARBA00023239"/>
    </source>
</evidence>
<evidence type="ECO:0000256" key="10">
    <source>
        <dbReference type="ARBA" id="ARBA00022932"/>
    </source>
</evidence>
<evidence type="ECO:0000256" key="16">
    <source>
        <dbReference type="PIRSR" id="PIRSR622312-50"/>
    </source>
</evidence>
<proteinExistence type="inferred from homology"/>
<feature type="region of interest" description="Disordered" evidence="18">
    <location>
        <begin position="184"/>
        <end position="204"/>
    </location>
</feature>
<dbReference type="Gene3D" id="3.40.50.10190">
    <property type="entry name" value="BRCT domain"/>
    <property type="match status" value="1"/>
</dbReference>
<evidence type="ECO:0000256" key="9">
    <source>
        <dbReference type="ARBA" id="ARBA00022763"/>
    </source>
</evidence>
<evidence type="ECO:0000256" key="18">
    <source>
        <dbReference type="SAM" id="MobiDB-lite"/>
    </source>
</evidence>
<dbReference type="Pfam" id="PF14791">
    <property type="entry name" value="DNA_pol_B_thumb"/>
    <property type="match status" value="1"/>
</dbReference>
<dbReference type="InterPro" id="IPR022312">
    <property type="entry name" value="DNA_pol_X"/>
</dbReference>
<evidence type="ECO:0000256" key="5">
    <source>
        <dbReference type="ARBA" id="ARBA00022679"/>
    </source>
</evidence>
<dbReference type="Gene3D" id="3.30.460.10">
    <property type="entry name" value="Beta Polymerase, domain 2"/>
    <property type="match status" value="1"/>
</dbReference>
<dbReference type="PANTHER" id="PTHR11276">
    <property type="entry name" value="DNA POLYMERASE TYPE-X FAMILY MEMBER"/>
    <property type="match status" value="1"/>
</dbReference>
<evidence type="ECO:0000256" key="8">
    <source>
        <dbReference type="ARBA" id="ARBA00022723"/>
    </source>
</evidence>
<dbReference type="InterPro" id="IPR002054">
    <property type="entry name" value="DNA-dir_DNA_pol_X"/>
</dbReference>
<dbReference type="InterPro" id="IPR001357">
    <property type="entry name" value="BRCT_dom"/>
</dbReference>
<keyword evidence="21" id="KW-1185">Reference proteome</keyword>
<dbReference type="SUPFAM" id="SSF81585">
    <property type="entry name" value="PsbU/PolX domain-like"/>
    <property type="match status" value="1"/>
</dbReference>
<dbReference type="Pfam" id="PF14792">
    <property type="entry name" value="DNA_pol_B_palm"/>
    <property type="match status" value="1"/>
</dbReference>
<dbReference type="PROSITE" id="PS50172">
    <property type="entry name" value="BRCT"/>
    <property type="match status" value="1"/>
</dbReference>
<evidence type="ECO:0000256" key="2">
    <source>
        <dbReference type="ARBA" id="ARBA00004123"/>
    </source>
</evidence>
<comment type="function">
    <text evidence="17">DNA polymerase that functions in several pathways of DNA repair. Involved in base excision repair (BER) responsible for repair of lesions that give rise to abasic (AP) sites in DNA. Also contributes to DNA double-strand break repair by non-homologous end joining and homologous recombination. Has both template-dependent and template-independent (terminal transferase) DNA polymerase activities. Has also a 5'-deoxyribose-5-phosphate lyase (dRP lyase) activity.</text>
</comment>
<evidence type="ECO:0000256" key="3">
    <source>
        <dbReference type="ARBA" id="ARBA00008323"/>
    </source>
</evidence>
<evidence type="ECO:0000256" key="17">
    <source>
        <dbReference type="RuleBase" id="RU366014"/>
    </source>
</evidence>
<dbReference type="PRINTS" id="PR00870">
    <property type="entry name" value="DNAPOLXBETA"/>
</dbReference>
<dbReference type="EC" id="2.7.7.7" evidence="17"/>
<name>A0ABD3HE82_9MARC</name>
<evidence type="ECO:0000256" key="12">
    <source>
        <dbReference type="ARBA" id="ARBA00023204"/>
    </source>
</evidence>
<evidence type="ECO:0000256" key="11">
    <source>
        <dbReference type="ARBA" id="ARBA00023125"/>
    </source>
</evidence>
<dbReference type="InterPro" id="IPR018944">
    <property type="entry name" value="DNA_pol_lambd_fingers_domain"/>
</dbReference>
<dbReference type="PANTHER" id="PTHR11276:SF28">
    <property type="entry name" value="DNA POLYMERASE LAMBDA"/>
    <property type="match status" value="1"/>
</dbReference>
<dbReference type="InterPro" id="IPR019843">
    <property type="entry name" value="DNA_pol-X_BS"/>
</dbReference>
<keyword evidence="7" id="KW-0235">DNA replication</keyword>
<keyword evidence="9 17" id="KW-0227">DNA damage</keyword>
<dbReference type="Gene3D" id="1.10.150.110">
    <property type="entry name" value="DNA polymerase beta, N-terminal domain-like"/>
    <property type="match status" value="1"/>
</dbReference>
<dbReference type="EMBL" id="JBJQOH010000004">
    <property type="protein sequence ID" value="KAL3689136.1"/>
    <property type="molecule type" value="Genomic_DNA"/>
</dbReference>
<comment type="catalytic activity">
    <reaction evidence="15 17">
        <text>DNA(n) + a 2'-deoxyribonucleoside 5'-triphosphate = DNA(n+1) + diphosphate</text>
        <dbReference type="Rhea" id="RHEA:22508"/>
        <dbReference type="Rhea" id="RHEA-COMP:17339"/>
        <dbReference type="Rhea" id="RHEA-COMP:17340"/>
        <dbReference type="ChEBI" id="CHEBI:33019"/>
        <dbReference type="ChEBI" id="CHEBI:61560"/>
        <dbReference type="ChEBI" id="CHEBI:173112"/>
        <dbReference type="EC" id="2.7.7.7"/>
    </reaction>
</comment>
<dbReference type="InterPro" id="IPR028207">
    <property type="entry name" value="DNA_pol_B_palm_palm"/>
</dbReference>
<dbReference type="SUPFAM" id="SSF81301">
    <property type="entry name" value="Nucleotidyltransferase"/>
    <property type="match status" value="1"/>
</dbReference>
<evidence type="ECO:0000313" key="21">
    <source>
        <dbReference type="Proteomes" id="UP001633002"/>
    </source>
</evidence>
<dbReference type="InterPro" id="IPR002008">
    <property type="entry name" value="DNA_pol_X_beta-like"/>
</dbReference>
<dbReference type="Gene3D" id="1.10.150.20">
    <property type="entry name" value="5' to 3' exonuclease, C-terminal subdomain"/>
    <property type="match status" value="1"/>
</dbReference>
<dbReference type="SMART" id="SM00483">
    <property type="entry name" value="POLXc"/>
    <property type="match status" value="1"/>
</dbReference>
<dbReference type="Pfam" id="PF10391">
    <property type="entry name" value="DNA_pol_lambd_f"/>
    <property type="match status" value="1"/>
</dbReference>
<dbReference type="GO" id="GO:0046872">
    <property type="term" value="F:metal ion binding"/>
    <property type="evidence" value="ECO:0007669"/>
    <property type="project" value="UniProtKB-UniRule"/>
</dbReference>
<evidence type="ECO:0000256" key="1">
    <source>
        <dbReference type="ARBA" id="ARBA00001936"/>
    </source>
</evidence>
<dbReference type="InterPro" id="IPR036420">
    <property type="entry name" value="BRCT_dom_sf"/>
</dbReference>
<evidence type="ECO:0000259" key="19">
    <source>
        <dbReference type="PROSITE" id="PS50172"/>
    </source>
</evidence>
<dbReference type="PROSITE" id="PS00522">
    <property type="entry name" value="DNA_POLYMERASE_X"/>
    <property type="match status" value="1"/>
</dbReference>